<dbReference type="AlphaFoldDB" id="A0A6C0BM74"/>
<reference evidence="1" key="1">
    <citation type="journal article" date="2020" name="Nature">
        <title>Giant virus diversity and host interactions through global metagenomics.</title>
        <authorList>
            <person name="Schulz F."/>
            <person name="Roux S."/>
            <person name="Paez-Espino D."/>
            <person name="Jungbluth S."/>
            <person name="Walsh D.A."/>
            <person name="Denef V.J."/>
            <person name="McMahon K.D."/>
            <person name="Konstantinidis K.T."/>
            <person name="Eloe-Fadrosh E.A."/>
            <person name="Kyrpides N.C."/>
            <person name="Woyke T."/>
        </authorList>
    </citation>
    <scope>NUCLEOTIDE SEQUENCE</scope>
    <source>
        <strain evidence="1">GVMAG-M-3300017989-17</strain>
    </source>
</reference>
<dbReference type="EMBL" id="MN739205">
    <property type="protein sequence ID" value="QHS93485.1"/>
    <property type="molecule type" value="Genomic_DNA"/>
</dbReference>
<proteinExistence type="predicted"/>
<protein>
    <submittedName>
        <fullName evidence="1">Uncharacterized protein</fullName>
    </submittedName>
</protein>
<name>A0A6C0BM74_9ZZZZ</name>
<evidence type="ECO:0000313" key="1">
    <source>
        <dbReference type="EMBL" id="QHS93485.1"/>
    </source>
</evidence>
<accession>A0A6C0BM74</accession>
<sequence>MNFPQHTNQALLKRFNPSVVQVRDLFKEIRRCSADPSDPDSHKIILSNGLSIGEFCLWYITSNRTLCYGDTAKNQATE</sequence>
<organism evidence="1">
    <name type="scientific">viral metagenome</name>
    <dbReference type="NCBI Taxonomy" id="1070528"/>
    <lineage>
        <taxon>unclassified sequences</taxon>
        <taxon>metagenomes</taxon>
        <taxon>organismal metagenomes</taxon>
    </lineage>
</organism>